<sequence>MTVFPAGLQRCAPATTKTSATGKNDPHATAVKGATGAAVDLDAMGAVVDLVATGTEDPDATGAVVDLDATGAVVDLDAMGAMVDLDAMGAVVDLDATGAVGHAAMDSHRIASSKFIKYPQR</sequence>
<organism evidence="1 2">
    <name type="scientific">Mycteria americana</name>
    <name type="common">Wood stork</name>
    <dbReference type="NCBI Taxonomy" id="33587"/>
    <lineage>
        <taxon>Eukaryota</taxon>
        <taxon>Metazoa</taxon>
        <taxon>Chordata</taxon>
        <taxon>Craniata</taxon>
        <taxon>Vertebrata</taxon>
        <taxon>Euteleostomi</taxon>
        <taxon>Archelosauria</taxon>
        <taxon>Archosauria</taxon>
        <taxon>Dinosauria</taxon>
        <taxon>Saurischia</taxon>
        <taxon>Theropoda</taxon>
        <taxon>Coelurosauria</taxon>
        <taxon>Aves</taxon>
        <taxon>Neognathae</taxon>
        <taxon>Neoaves</taxon>
        <taxon>Aequornithes</taxon>
        <taxon>Ciconiiformes</taxon>
        <taxon>Ciconiidae</taxon>
        <taxon>Mycteria</taxon>
    </lineage>
</organism>
<name>A0AAN7MN37_MYCAM</name>
<gene>
    <name evidence="1" type="ORF">QYF61_019399</name>
</gene>
<dbReference type="EMBL" id="JAUNZN010000028">
    <property type="protein sequence ID" value="KAK4807701.1"/>
    <property type="molecule type" value="Genomic_DNA"/>
</dbReference>
<reference evidence="1 2" key="1">
    <citation type="journal article" date="2023" name="J. Hered.">
        <title>Chromosome-level genome of the wood stork (Mycteria americana) provides insight into avian chromosome evolution.</title>
        <authorList>
            <person name="Flamio R. Jr."/>
            <person name="Ramstad K.M."/>
        </authorList>
    </citation>
    <scope>NUCLEOTIDE SEQUENCE [LARGE SCALE GENOMIC DNA]</scope>
    <source>
        <strain evidence="1">JAX WOST 10</strain>
    </source>
</reference>
<evidence type="ECO:0000313" key="2">
    <source>
        <dbReference type="Proteomes" id="UP001333110"/>
    </source>
</evidence>
<comment type="caution">
    <text evidence="1">The sequence shown here is derived from an EMBL/GenBank/DDBJ whole genome shotgun (WGS) entry which is preliminary data.</text>
</comment>
<accession>A0AAN7MN37</accession>
<protein>
    <submittedName>
        <fullName evidence="1">Uncharacterized protein</fullName>
    </submittedName>
</protein>
<proteinExistence type="predicted"/>
<dbReference type="AlphaFoldDB" id="A0AAN7MN37"/>
<keyword evidence="2" id="KW-1185">Reference proteome</keyword>
<evidence type="ECO:0000313" key="1">
    <source>
        <dbReference type="EMBL" id="KAK4807701.1"/>
    </source>
</evidence>
<dbReference type="Proteomes" id="UP001333110">
    <property type="component" value="Unassembled WGS sequence"/>
</dbReference>